<proteinExistence type="inferred from homology"/>
<evidence type="ECO:0000259" key="7">
    <source>
        <dbReference type="PROSITE" id="PS51272"/>
    </source>
</evidence>
<dbReference type="InterPro" id="IPR023827">
    <property type="entry name" value="Peptidase_S8_Asp-AS"/>
</dbReference>
<organism evidence="8 9">
    <name type="scientific">Paenibacillus plantiphilus</name>
    <dbReference type="NCBI Taxonomy" id="2905650"/>
    <lineage>
        <taxon>Bacteria</taxon>
        <taxon>Bacillati</taxon>
        <taxon>Bacillota</taxon>
        <taxon>Bacilli</taxon>
        <taxon>Bacillales</taxon>
        <taxon>Paenibacillaceae</taxon>
        <taxon>Paenibacillus</taxon>
    </lineage>
</organism>
<dbReference type="Gene3D" id="2.60.120.380">
    <property type="match status" value="3"/>
</dbReference>
<reference evidence="8" key="1">
    <citation type="submission" date="2022-01" db="EMBL/GenBank/DDBJ databases">
        <authorList>
            <person name="Criscuolo A."/>
        </authorList>
    </citation>
    <scope>NUCLEOTIDE SEQUENCE</scope>
    <source>
        <strain evidence="8">CIP111893</strain>
    </source>
</reference>
<dbReference type="InterPro" id="IPR015500">
    <property type="entry name" value="Peptidase_S8_subtilisin-rel"/>
</dbReference>
<dbReference type="InterPro" id="IPR051048">
    <property type="entry name" value="Peptidase_S8/S53_subtilisin"/>
</dbReference>
<evidence type="ECO:0000256" key="1">
    <source>
        <dbReference type="ARBA" id="ARBA00011073"/>
    </source>
</evidence>
<dbReference type="PROSITE" id="PS00137">
    <property type="entry name" value="SUBTILASE_HIS"/>
    <property type="match status" value="1"/>
</dbReference>
<keyword evidence="2 5" id="KW-0645">Protease</keyword>
<comment type="similarity">
    <text evidence="1 5 6">Belongs to the peptidase S8 family.</text>
</comment>
<comment type="caution">
    <text evidence="8">The sequence shown here is derived from an EMBL/GenBank/DDBJ whole genome shotgun (WGS) entry which is preliminary data.</text>
</comment>
<evidence type="ECO:0000256" key="3">
    <source>
        <dbReference type="ARBA" id="ARBA00022801"/>
    </source>
</evidence>
<dbReference type="EMBL" id="CAKMMF010000002">
    <property type="protein sequence ID" value="CAH1193233.1"/>
    <property type="molecule type" value="Genomic_DNA"/>
</dbReference>
<dbReference type="SUPFAM" id="SSF89260">
    <property type="entry name" value="Collagen-binding domain"/>
    <property type="match status" value="3"/>
</dbReference>
<dbReference type="PANTHER" id="PTHR43399">
    <property type="entry name" value="SUBTILISIN-RELATED"/>
    <property type="match status" value="1"/>
</dbReference>
<sequence>MSATATNDPELSKQKHLDQIGAKEAWAIAHDQRDITIALVDTGVDIDHPDLKDNLVEGRNLVSPGKPPEDDNGHGTSVAGVLAAEGNNEKGIAGILWRAKIMPIKALDSEGYGDEERLGEAILYAVKNGARIVVLSVGLYRYSPFLKDIALYAESKGVLLVAASGNDGLALGSKAEVKYPAAYPTVLAVSGATSDGKPEPRSNPGSEIDIAAPWNVYTTALGGGYKHEEGTSMAAPQAAAAAALVWSVHPEYKPYQVRAALRQSAKDIGAAGFDNKTGYGLLQLKHALTLELKTDAYEPNDSRDNARRFPLGSKISAELSGGKDRDWYIIEAPFDGVISIQFQGIINAGATLPTVQMTHYAGNKAQSSKETKLGNQTIEWKVKKGRNYFELKFFKQVTQMQLPYLLTSTFNVSPDEYESNDKQYEASTLAPKSQTITGNFHQTGDRDWYVINFTTGGTLKLSASTDSARVDLALAIQPRDDAMQELDENSEGEGEASGAISVSPGAYYIRVHNAMSAQASPTASQYQLQIEFQTRYTDPNEPNDKSYEATGIKPGSEYVGVFSSKNDVDWYQLRLTKRSIVRLTVSGIPTDTRMKAEWFDKRQKSIYSLQSDKNRTVMVKEEILEPGVYYFKMTAAAPFDKQYYTVRINADEMVADFRDIAGHWAESVIVQLKSKGIIGGNGGYRFEPNRRITRAEAVSMLVRAFNPSGGGSAVFNDVSTKHWAHGAITRAVGAEWAAGYPDGKFGPDKSITREEMSVMLARALKLRTVKPVQDPFTDVEQTRWSAGALLAMKQEQLIGGYPNALFKPEQHASRAEFASTLIRALK</sequence>
<evidence type="ECO:0000256" key="6">
    <source>
        <dbReference type="RuleBase" id="RU003355"/>
    </source>
</evidence>
<accession>A0ABN8FVK2</accession>
<evidence type="ECO:0000256" key="4">
    <source>
        <dbReference type="ARBA" id="ARBA00022825"/>
    </source>
</evidence>
<gene>
    <name evidence="8" type="ORF">PAECIP111893_00409</name>
</gene>
<dbReference type="SUPFAM" id="SSF52743">
    <property type="entry name" value="Subtilisin-like"/>
    <property type="match status" value="1"/>
</dbReference>
<dbReference type="PRINTS" id="PR00723">
    <property type="entry name" value="SUBTILISIN"/>
</dbReference>
<feature type="domain" description="SLH" evidence="7">
    <location>
        <begin position="775"/>
        <end position="826"/>
    </location>
</feature>
<dbReference type="InterPro" id="IPR022398">
    <property type="entry name" value="Peptidase_S8_His-AS"/>
</dbReference>
<dbReference type="Pfam" id="PF00395">
    <property type="entry name" value="SLH"/>
    <property type="match status" value="3"/>
</dbReference>
<keyword evidence="4 5" id="KW-0720">Serine protease</keyword>
<feature type="domain" description="SLH" evidence="7">
    <location>
        <begin position="652"/>
        <end position="710"/>
    </location>
</feature>
<keyword evidence="3 5" id="KW-0378">Hydrolase</keyword>
<dbReference type="PROSITE" id="PS51892">
    <property type="entry name" value="SUBTILASE"/>
    <property type="match status" value="1"/>
</dbReference>
<protein>
    <recommendedName>
        <fullName evidence="7">SLH domain-containing protein</fullName>
    </recommendedName>
</protein>
<dbReference type="InterPro" id="IPR000209">
    <property type="entry name" value="Peptidase_S8/S53_dom"/>
</dbReference>
<name>A0ABN8FVK2_9BACL</name>
<dbReference type="InterPro" id="IPR001119">
    <property type="entry name" value="SLH_dom"/>
</dbReference>
<keyword evidence="9" id="KW-1185">Reference proteome</keyword>
<evidence type="ECO:0000256" key="5">
    <source>
        <dbReference type="PROSITE-ProRule" id="PRU01240"/>
    </source>
</evidence>
<evidence type="ECO:0000313" key="8">
    <source>
        <dbReference type="EMBL" id="CAH1193233.1"/>
    </source>
</evidence>
<feature type="active site" description="Charge relay system" evidence="5">
    <location>
        <position position="41"/>
    </location>
</feature>
<dbReference type="PROSITE" id="PS51272">
    <property type="entry name" value="SLH"/>
    <property type="match status" value="3"/>
</dbReference>
<dbReference type="InterPro" id="IPR036852">
    <property type="entry name" value="Peptidase_S8/S53_dom_sf"/>
</dbReference>
<feature type="active site" description="Charge relay system" evidence="5">
    <location>
        <position position="74"/>
    </location>
</feature>
<feature type="domain" description="SLH" evidence="7">
    <location>
        <begin position="711"/>
        <end position="774"/>
    </location>
</feature>
<evidence type="ECO:0000256" key="2">
    <source>
        <dbReference type="ARBA" id="ARBA00022670"/>
    </source>
</evidence>
<evidence type="ECO:0000313" key="9">
    <source>
        <dbReference type="Proteomes" id="UP000838686"/>
    </source>
</evidence>
<dbReference type="PANTHER" id="PTHR43399:SF4">
    <property type="entry name" value="CELL WALL-ASSOCIATED PROTEASE"/>
    <property type="match status" value="1"/>
</dbReference>
<dbReference type="PROSITE" id="PS00138">
    <property type="entry name" value="SUBTILASE_SER"/>
    <property type="match status" value="1"/>
</dbReference>
<dbReference type="Proteomes" id="UP000838686">
    <property type="component" value="Unassembled WGS sequence"/>
</dbReference>
<feature type="active site" description="Charge relay system" evidence="5">
    <location>
        <position position="232"/>
    </location>
</feature>
<dbReference type="PROSITE" id="PS00136">
    <property type="entry name" value="SUBTILASE_ASP"/>
    <property type="match status" value="1"/>
</dbReference>
<dbReference type="InterPro" id="IPR023828">
    <property type="entry name" value="Peptidase_S8_Ser-AS"/>
</dbReference>
<dbReference type="Gene3D" id="3.40.50.200">
    <property type="entry name" value="Peptidase S8/S53 domain"/>
    <property type="match status" value="1"/>
</dbReference>
<dbReference type="Pfam" id="PF00082">
    <property type="entry name" value="Peptidase_S8"/>
    <property type="match status" value="1"/>
</dbReference>